<organism evidence="1 2">
    <name type="scientific">Fusarium decemcellulare</name>
    <dbReference type="NCBI Taxonomy" id="57161"/>
    <lineage>
        <taxon>Eukaryota</taxon>
        <taxon>Fungi</taxon>
        <taxon>Dikarya</taxon>
        <taxon>Ascomycota</taxon>
        <taxon>Pezizomycotina</taxon>
        <taxon>Sordariomycetes</taxon>
        <taxon>Hypocreomycetidae</taxon>
        <taxon>Hypocreales</taxon>
        <taxon>Nectriaceae</taxon>
        <taxon>Fusarium</taxon>
        <taxon>Fusarium decemcellulare species complex</taxon>
    </lineage>
</organism>
<accession>A0ACC1S667</accession>
<keyword evidence="2" id="KW-1185">Reference proteome</keyword>
<gene>
    <name evidence="1" type="ORF">NM208_g8242</name>
</gene>
<protein>
    <submittedName>
        <fullName evidence="1">Uncharacterized protein</fullName>
    </submittedName>
</protein>
<name>A0ACC1S667_9HYPO</name>
<proteinExistence type="predicted"/>
<evidence type="ECO:0000313" key="1">
    <source>
        <dbReference type="EMBL" id="KAJ3532878.1"/>
    </source>
</evidence>
<comment type="caution">
    <text evidence="1">The sequence shown here is derived from an EMBL/GenBank/DDBJ whole genome shotgun (WGS) entry which is preliminary data.</text>
</comment>
<sequence length="249" mass="26874">MTDHSYGPGLSLSINTGQEGNDQLGWGWKPLNNGKPIVRGAAPNEKIRFADIDGNGRADYIVIDPKDGGMREWLNVGPTSSNETAGNSRTKVESLTVALVLGTTFDWQMLMAMAYVEAKYDLQRRPEEILFHDVNDPAWVEGGEYTGSVGTAGNNTRFAKLSLTGRASLIAVDRSNNAIATCLNGLTERPLEGSVPKGHCDLAGNYFRGSQNSADDPDDAKYPTLMNEINTLYGHKCVCIPGCPISYAG</sequence>
<dbReference type="EMBL" id="JANRMS010000918">
    <property type="protein sequence ID" value="KAJ3532878.1"/>
    <property type="molecule type" value="Genomic_DNA"/>
</dbReference>
<dbReference type="Proteomes" id="UP001148629">
    <property type="component" value="Unassembled WGS sequence"/>
</dbReference>
<reference evidence="1" key="1">
    <citation type="submission" date="2022-08" db="EMBL/GenBank/DDBJ databases">
        <title>Genome Sequence of Fusarium decemcellulare.</title>
        <authorList>
            <person name="Buettner E."/>
        </authorList>
    </citation>
    <scope>NUCLEOTIDE SEQUENCE</scope>
    <source>
        <strain evidence="1">Babe19</strain>
    </source>
</reference>
<evidence type="ECO:0000313" key="2">
    <source>
        <dbReference type="Proteomes" id="UP001148629"/>
    </source>
</evidence>